<protein>
    <recommendedName>
        <fullName evidence="2">G domain-containing protein</fullName>
    </recommendedName>
</protein>
<comment type="caution">
    <text evidence="3">The sequence shown here is derived from an EMBL/GenBank/DDBJ whole genome shotgun (WGS) entry which is preliminary data.</text>
</comment>
<dbReference type="InterPro" id="IPR006073">
    <property type="entry name" value="GTP-bd"/>
</dbReference>
<sequence>MISRRHKEAATVNPCIVEDLVDPDWTEQQRADFEAALPLARSEVNVAVAGVTGSGKSALINALCGAVPKDEVYDKDGKVVEVELPAKEGETLSHETQGVASYEAQKASLSGRHYTVTVWDSAGLEDGTGRGLAYIQQLHGECGGHIDMLLYCVKISQRCVVEDMVPGMKVVTETMGPDIWRHAMVVLTFANILQENILEASFDESAGEDTNHIFASRLGQWQDGVCLALKQAGVAEEIASEVPVEPAGHYLEPSLPDRPHWLGYLWLKFLMHSRDEAKLAILVNNQHRIRDAEHLTPEDLLECQLQQSSSAQSIPIVVDRKQVSKALKIGTGVGMGVASAVTGACLGGLAGGILVGLPTAGIGAAAGLAAGAAVGAVVGPLVGMAVNKTLLKRQEKLAAKQNSCN</sequence>
<evidence type="ECO:0000259" key="2">
    <source>
        <dbReference type="Pfam" id="PF01926"/>
    </source>
</evidence>
<dbReference type="SUPFAM" id="SSF52540">
    <property type="entry name" value="P-loop containing nucleoside triphosphate hydrolases"/>
    <property type="match status" value="1"/>
</dbReference>
<organism evidence="3 4">
    <name type="scientific">Geodia barretti</name>
    <name type="common">Barrett's horny sponge</name>
    <dbReference type="NCBI Taxonomy" id="519541"/>
    <lineage>
        <taxon>Eukaryota</taxon>
        <taxon>Metazoa</taxon>
        <taxon>Porifera</taxon>
        <taxon>Demospongiae</taxon>
        <taxon>Heteroscleromorpha</taxon>
        <taxon>Tetractinellida</taxon>
        <taxon>Astrophorina</taxon>
        <taxon>Geodiidae</taxon>
        <taxon>Geodia</taxon>
    </lineage>
</organism>
<name>A0AA35U197_GEOBA</name>
<evidence type="ECO:0000313" key="4">
    <source>
        <dbReference type="Proteomes" id="UP001174909"/>
    </source>
</evidence>
<reference evidence="3" key="1">
    <citation type="submission" date="2023-03" db="EMBL/GenBank/DDBJ databases">
        <authorList>
            <person name="Steffen K."/>
            <person name="Cardenas P."/>
        </authorList>
    </citation>
    <scope>NUCLEOTIDE SEQUENCE</scope>
</reference>
<keyword evidence="1" id="KW-0472">Membrane</keyword>
<evidence type="ECO:0000256" key="1">
    <source>
        <dbReference type="SAM" id="Phobius"/>
    </source>
</evidence>
<keyword evidence="4" id="KW-1185">Reference proteome</keyword>
<gene>
    <name evidence="3" type="ORF">GBAR_LOCUS31266</name>
</gene>
<accession>A0AA35U197</accession>
<dbReference type="Pfam" id="PF01926">
    <property type="entry name" value="MMR_HSR1"/>
    <property type="match status" value="1"/>
</dbReference>
<dbReference type="Proteomes" id="UP001174909">
    <property type="component" value="Unassembled WGS sequence"/>
</dbReference>
<dbReference type="InterPro" id="IPR027417">
    <property type="entry name" value="P-loop_NTPase"/>
</dbReference>
<evidence type="ECO:0000313" key="3">
    <source>
        <dbReference type="EMBL" id="CAI8057376.1"/>
    </source>
</evidence>
<dbReference type="GO" id="GO:0005525">
    <property type="term" value="F:GTP binding"/>
    <property type="evidence" value="ECO:0007669"/>
    <property type="project" value="InterPro"/>
</dbReference>
<dbReference type="AlphaFoldDB" id="A0AA35U197"/>
<proteinExistence type="predicted"/>
<feature type="transmembrane region" description="Helical" evidence="1">
    <location>
        <begin position="329"/>
        <end position="355"/>
    </location>
</feature>
<keyword evidence="1" id="KW-0812">Transmembrane</keyword>
<feature type="transmembrane region" description="Helical" evidence="1">
    <location>
        <begin position="361"/>
        <end position="386"/>
    </location>
</feature>
<keyword evidence="1" id="KW-1133">Transmembrane helix</keyword>
<dbReference type="EMBL" id="CASHTH010004443">
    <property type="protein sequence ID" value="CAI8057376.1"/>
    <property type="molecule type" value="Genomic_DNA"/>
</dbReference>
<dbReference type="Gene3D" id="3.40.50.300">
    <property type="entry name" value="P-loop containing nucleotide triphosphate hydrolases"/>
    <property type="match status" value="1"/>
</dbReference>
<feature type="domain" description="G" evidence="2">
    <location>
        <begin position="45"/>
        <end position="154"/>
    </location>
</feature>